<name>A0A5C3M444_9AGAR</name>
<gene>
    <name evidence="9" type="ORF">BDQ12DRAFT_725646</name>
</gene>
<comment type="subcellular location">
    <subcellularLocation>
        <location evidence="1">Nucleus</location>
    </subcellularLocation>
</comment>
<evidence type="ECO:0000256" key="8">
    <source>
        <dbReference type="ARBA" id="ARBA00023242"/>
    </source>
</evidence>
<organism evidence="9 10">
    <name type="scientific">Crucibulum laeve</name>
    <dbReference type="NCBI Taxonomy" id="68775"/>
    <lineage>
        <taxon>Eukaryota</taxon>
        <taxon>Fungi</taxon>
        <taxon>Dikarya</taxon>
        <taxon>Basidiomycota</taxon>
        <taxon>Agaricomycotina</taxon>
        <taxon>Agaricomycetes</taxon>
        <taxon>Agaricomycetidae</taxon>
        <taxon>Agaricales</taxon>
        <taxon>Agaricineae</taxon>
        <taxon>Nidulariaceae</taxon>
        <taxon>Crucibulum</taxon>
    </lineage>
</organism>
<dbReference type="InterPro" id="IPR036915">
    <property type="entry name" value="Cyclin-like_sf"/>
</dbReference>
<reference evidence="9 10" key="1">
    <citation type="journal article" date="2019" name="Nat. Ecol. Evol.">
        <title>Megaphylogeny resolves global patterns of mushroom evolution.</title>
        <authorList>
            <person name="Varga T."/>
            <person name="Krizsan K."/>
            <person name="Foldi C."/>
            <person name="Dima B."/>
            <person name="Sanchez-Garcia M."/>
            <person name="Sanchez-Ramirez S."/>
            <person name="Szollosi G.J."/>
            <person name="Szarkandi J.G."/>
            <person name="Papp V."/>
            <person name="Albert L."/>
            <person name="Andreopoulos W."/>
            <person name="Angelini C."/>
            <person name="Antonin V."/>
            <person name="Barry K.W."/>
            <person name="Bougher N.L."/>
            <person name="Buchanan P."/>
            <person name="Buyck B."/>
            <person name="Bense V."/>
            <person name="Catcheside P."/>
            <person name="Chovatia M."/>
            <person name="Cooper J."/>
            <person name="Damon W."/>
            <person name="Desjardin D."/>
            <person name="Finy P."/>
            <person name="Geml J."/>
            <person name="Haridas S."/>
            <person name="Hughes K."/>
            <person name="Justo A."/>
            <person name="Karasinski D."/>
            <person name="Kautmanova I."/>
            <person name="Kiss B."/>
            <person name="Kocsube S."/>
            <person name="Kotiranta H."/>
            <person name="LaButti K.M."/>
            <person name="Lechner B.E."/>
            <person name="Liimatainen K."/>
            <person name="Lipzen A."/>
            <person name="Lukacs Z."/>
            <person name="Mihaltcheva S."/>
            <person name="Morgado L.N."/>
            <person name="Niskanen T."/>
            <person name="Noordeloos M.E."/>
            <person name="Ohm R.A."/>
            <person name="Ortiz-Santana B."/>
            <person name="Ovrebo C."/>
            <person name="Racz N."/>
            <person name="Riley R."/>
            <person name="Savchenko A."/>
            <person name="Shiryaev A."/>
            <person name="Soop K."/>
            <person name="Spirin V."/>
            <person name="Szebenyi C."/>
            <person name="Tomsovsky M."/>
            <person name="Tulloss R.E."/>
            <person name="Uehling J."/>
            <person name="Grigoriev I.V."/>
            <person name="Vagvolgyi C."/>
            <person name="Papp T."/>
            <person name="Martin F.M."/>
            <person name="Miettinen O."/>
            <person name="Hibbett D.S."/>
            <person name="Nagy L.G."/>
        </authorList>
    </citation>
    <scope>NUCLEOTIDE SEQUENCE [LARGE SCALE GENOMIC DNA]</scope>
    <source>
        <strain evidence="9 10">CBS 166.37</strain>
    </source>
</reference>
<dbReference type="Gene3D" id="1.10.472.10">
    <property type="entry name" value="Cyclin-like"/>
    <property type="match status" value="1"/>
</dbReference>
<dbReference type="PANTHER" id="PTHR11618">
    <property type="entry name" value="TRANSCRIPTION INITIATION FACTOR IIB-RELATED"/>
    <property type="match status" value="1"/>
</dbReference>
<dbReference type="GO" id="GO:0070897">
    <property type="term" value="P:transcription preinitiation complex assembly"/>
    <property type="evidence" value="ECO:0007669"/>
    <property type="project" value="InterPro"/>
</dbReference>
<sequence>MLIDFSDLLQVNIFELGHTYQQLVQTFNLRLPLVDPLHYISRFAALLEFGDETHKVATDAVQLMQRFDQYWMMHRQWPAGICVKNALYVFYNYFYF</sequence>
<dbReference type="GO" id="GO:0001006">
    <property type="term" value="F:RNA polymerase III type 3 promoter sequence-specific DNA binding"/>
    <property type="evidence" value="ECO:0007669"/>
    <property type="project" value="TreeGrafter"/>
</dbReference>
<dbReference type="Proteomes" id="UP000308652">
    <property type="component" value="Unassembled WGS sequence"/>
</dbReference>
<dbReference type="STRING" id="68775.A0A5C3M444"/>
<evidence type="ECO:0000256" key="2">
    <source>
        <dbReference type="ARBA" id="ARBA00010857"/>
    </source>
</evidence>
<dbReference type="GO" id="GO:0000995">
    <property type="term" value="F:RNA polymerase III general transcription initiation factor activity"/>
    <property type="evidence" value="ECO:0007669"/>
    <property type="project" value="TreeGrafter"/>
</dbReference>
<evidence type="ECO:0000313" key="10">
    <source>
        <dbReference type="Proteomes" id="UP000308652"/>
    </source>
</evidence>
<comment type="similarity">
    <text evidence="2">Belongs to the TFIIB family.</text>
</comment>
<evidence type="ECO:0000256" key="5">
    <source>
        <dbReference type="ARBA" id="ARBA00022833"/>
    </source>
</evidence>
<dbReference type="SUPFAM" id="SSF47954">
    <property type="entry name" value="Cyclin-like"/>
    <property type="match status" value="1"/>
</dbReference>
<dbReference type="InterPro" id="IPR000812">
    <property type="entry name" value="TFIIB"/>
</dbReference>
<evidence type="ECO:0000256" key="4">
    <source>
        <dbReference type="ARBA" id="ARBA00022771"/>
    </source>
</evidence>
<dbReference type="OrthoDB" id="511529at2759"/>
<dbReference type="EMBL" id="ML213618">
    <property type="protein sequence ID" value="TFK35861.1"/>
    <property type="molecule type" value="Genomic_DNA"/>
</dbReference>
<proteinExistence type="inferred from homology"/>
<keyword evidence="6" id="KW-0805">Transcription regulation</keyword>
<keyword evidence="10" id="KW-1185">Reference proteome</keyword>
<dbReference type="PANTHER" id="PTHR11618:SF4">
    <property type="entry name" value="TRANSCRIPTION FACTOR IIIB 90 KDA SUBUNIT"/>
    <property type="match status" value="1"/>
</dbReference>
<keyword evidence="7" id="KW-0804">Transcription</keyword>
<protein>
    <submittedName>
        <fullName evidence="9">Uncharacterized protein</fullName>
    </submittedName>
</protein>
<evidence type="ECO:0000256" key="1">
    <source>
        <dbReference type="ARBA" id="ARBA00004123"/>
    </source>
</evidence>
<dbReference type="GO" id="GO:0097550">
    <property type="term" value="C:transcription preinitiation complex"/>
    <property type="evidence" value="ECO:0007669"/>
    <property type="project" value="TreeGrafter"/>
</dbReference>
<keyword evidence="5" id="KW-0862">Zinc</keyword>
<evidence type="ECO:0000256" key="6">
    <source>
        <dbReference type="ARBA" id="ARBA00023015"/>
    </source>
</evidence>
<dbReference type="GO" id="GO:0008270">
    <property type="term" value="F:zinc ion binding"/>
    <property type="evidence" value="ECO:0007669"/>
    <property type="project" value="UniProtKB-KW"/>
</dbReference>
<evidence type="ECO:0000256" key="3">
    <source>
        <dbReference type="ARBA" id="ARBA00022723"/>
    </source>
</evidence>
<evidence type="ECO:0000256" key="7">
    <source>
        <dbReference type="ARBA" id="ARBA00023163"/>
    </source>
</evidence>
<dbReference type="AlphaFoldDB" id="A0A5C3M444"/>
<keyword evidence="3" id="KW-0479">Metal-binding</keyword>
<keyword evidence="4" id="KW-0863">Zinc-finger</keyword>
<dbReference type="GO" id="GO:0005634">
    <property type="term" value="C:nucleus"/>
    <property type="evidence" value="ECO:0007669"/>
    <property type="project" value="UniProtKB-SubCell"/>
</dbReference>
<keyword evidence="8" id="KW-0539">Nucleus</keyword>
<accession>A0A5C3M444</accession>
<evidence type="ECO:0000313" key="9">
    <source>
        <dbReference type="EMBL" id="TFK35861.1"/>
    </source>
</evidence>
<dbReference type="GO" id="GO:0000126">
    <property type="term" value="C:transcription factor TFIIIB complex"/>
    <property type="evidence" value="ECO:0007669"/>
    <property type="project" value="TreeGrafter"/>
</dbReference>